<evidence type="ECO:0000256" key="2">
    <source>
        <dbReference type="ARBA" id="ARBA00023125"/>
    </source>
</evidence>
<dbReference type="InterPro" id="IPR037923">
    <property type="entry name" value="HTH-like"/>
</dbReference>
<comment type="caution">
    <text evidence="5">The sequence shown here is derived from an EMBL/GenBank/DDBJ whole genome shotgun (WGS) entry which is preliminary data.</text>
</comment>
<dbReference type="InterPro" id="IPR018062">
    <property type="entry name" value="HTH_AraC-typ_CS"/>
</dbReference>
<evidence type="ECO:0000256" key="3">
    <source>
        <dbReference type="ARBA" id="ARBA00023163"/>
    </source>
</evidence>
<keyword evidence="3" id="KW-0804">Transcription</keyword>
<dbReference type="AlphaFoldDB" id="A0A9D2RKE1"/>
<dbReference type="SUPFAM" id="SSF51215">
    <property type="entry name" value="Regulatory protein AraC"/>
    <property type="match status" value="1"/>
</dbReference>
<dbReference type="GO" id="GO:0003700">
    <property type="term" value="F:DNA-binding transcription factor activity"/>
    <property type="evidence" value="ECO:0007669"/>
    <property type="project" value="InterPro"/>
</dbReference>
<evidence type="ECO:0000313" key="5">
    <source>
        <dbReference type="EMBL" id="HJB06908.1"/>
    </source>
</evidence>
<accession>A0A9D2RKE1</accession>
<dbReference type="Proteomes" id="UP000886804">
    <property type="component" value="Unassembled WGS sequence"/>
</dbReference>
<name>A0A9D2RKE1_9FIRM</name>
<organism evidence="5 6">
    <name type="scientific">Candidatus Enterocloster faecavium</name>
    <dbReference type="NCBI Taxonomy" id="2838560"/>
    <lineage>
        <taxon>Bacteria</taxon>
        <taxon>Bacillati</taxon>
        <taxon>Bacillota</taxon>
        <taxon>Clostridia</taxon>
        <taxon>Lachnospirales</taxon>
        <taxon>Lachnospiraceae</taxon>
        <taxon>Enterocloster</taxon>
    </lineage>
</organism>
<dbReference type="InterPro" id="IPR018060">
    <property type="entry name" value="HTH_AraC"/>
</dbReference>
<feature type="domain" description="HTH araC/xylS-type" evidence="4">
    <location>
        <begin position="197"/>
        <end position="295"/>
    </location>
</feature>
<evidence type="ECO:0000313" key="6">
    <source>
        <dbReference type="Proteomes" id="UP000886804"/>
    </source>
</evidence>
<evidence type="ECO:0000256" key="1">
    <source>
        <dbReference type="ARBA" id="ARBA00023015"/>
    </source>
</evidence>
<dbReference type="PROSITE" id="PS00041">
    <property type="entry name" value="HTH_ARAC_FAMILY_1"/>
    <property type="match status" value="1"/>
</dbReference>
<gene>
    <name evidence="5" type="ORF">H9716_03490</name>
</gene>
<dbReference type="EMBL" id="DWYS01000044">
    <property type="protein sequence ID" value="HJB06908.1"/>
    <property type="molecule type" value="Genomic_DNA"/>
</dbReference>
<dbReference type="PANTHER" id="PTHR43280:SF28">
    <property type="entry name" value="HTH-TYPE TRANSCRIPTIONAL ACTIVATOR RHAS"/>
    <property type="match status" value="1"/>
</dbReference>
<evidence type="ECO:0000259" key="4">
    <source>
        <dbReference type="PROSITE" id="PS01124"/>
    </source>
</evidence>
<dbReference type="SMART" id="SM00342">
    <property type="entry name" value="HTH_ARAC"/>
    <property type="match status" value="2"/>
</dbReference>
<dbReference type="Gene3D" id="1.10.10.60">
    <property type="entry name" value="Homeodomain-like"/>
    <property type="match status" value="3"/>
</dbReference>
<reference evidence="5" key="2">
    <citation type="submission" date="2021-04" db="EMBL/GenBank/DDBJ databases">
        <authorList>
            <person name="Gilroy R."/>
        </authorList>
    </citation>
    <scope>NUCLEOTIDE SEQUENCE</scope>
    <source>
        <strain evidence="5">CHK188-4685</strain>
    </source>
</reference>
<protein>
    <submittedName>
        <fullName evidence="5">AraC family transcriptional regulator</fullName>
    </submittedName>
</protein>
<sequence length="417" mass="47980">MTKIVPMQSLYCSMQDENKICSFDIEVVSEPTTPLIHPMSRFWLINSGEATLLLNNRPYELKPGTLVSVLPWQITDIVDVKSPLQFFILVYYFDNINEIIKTFYNPGNAAISITQAMAQDPVLHLKPDAAGSVRSLFLQIQSEIGLDSTPSPQEPFPAHRELGNLYITNKLIEIIICFIRSQNQEQPQSASQTIDPSQILLYLYTHLNQKITLANLSKIFFMSESAISAYITSTTGLSFFDLLSEMRIGKTINYLLYTDFTLEELAEILGFVDSAHISKVFLTRIGMNANEFRNTYQNVGNICHIRDRRDFYSLVSYIYRHYSEDLRPKDVGAQFHMSPRELNRILLYQVEMGFSDFLNFVRVNRASELLLQTDKTILEIALEVGYHTEKTLTRNFLRFRSMTPGKFRQTVELQKPE</sequence>
<dbReference type="PANTHER" id="PTHR43280">
    <property type="entry name" value="ARAC-FAMILY TRANSCRIPTIONAL REGULATOR"/>
    <property type="match status" value="1"/>
</dbReference>
<dbReference type="InterPro" id="IPR009057">
    <property type="entry name" value="Homeodomain-like_sf"/>
</dbReference>
<keyword evidence="1" id="KW-0805">Transcription regulation</keyword>
<dbReference type="PROSITE" id="PS01124">
    <property type="entry name" value="HTH_ARAC_FAMILY_2"/>
    <property type="match status" value="2"/>
</dbReference>
<dbReference type="Pfam" id="PF12833">
    <property type="entry name" value="HTH_18"/>
    <property type="match status" value="2"/>
</dbReference>
<reference evidence="5" key="1">
    <citation type="journal article" date="2021" name="PeerJ">
        <title>Extensive microbial diversity within the chicken gut microbiome revealed by metagenomics and culture.</title>
        <authorList>
            <person name="Gilroy R."/>
            <person name="Ravi A."/>
            <person name="Getino M."/>
            <person name="Pursley I."/>
            <person name="Horton D.L."/>
            <person name="Alikhan N.F."/>
            <person name="Baker D."/>
            <person name="Gharbi K."/>
            <person name="Hall N."/>
            <person name="Watson M."/>
            <person name="Adriaenssens E.M."/>
            <person name="Foster-Nyarko E."/>
            <person name="Jarju S."/>
            <person name="Secka A."/>
            <person name="Antonio M."/>
            <person name="Oren A."/>
            <person name="Chaudhuri R.R."/>
            <person name="La Ragione R."/>
            <person name="Hildebrand F."/>
            <person name="Pallen M.J."/>
        </authorList>
    </citation>
    <scope>NUCLEOTIDE SEQUENCE</scope>
    <source>
        <strain evidence="5">CHK188-4685</strain>
    </source>
</reference>
<dbReference type="GO" id="GO:0043565">
    <property type="term" value="F:sequence-specific DNA binding"/>
    <property type="evidence" value="ECO:0007669"/>
    <property type="project" value="InterPro"/>
</dbReference>
<proteinExistence type="predicted"/>
<dbReference type="SUPFAM" id="SSF46689">
    <property type="entry name" value="Homeodomain-like"/>
    <property type="match status" value="2"/>
</dbReference>
<keyword evidence="2" id="KW-0238">DNA-binding</keyword>
<feature type="domain" description="HTH araC/xylS-type" evidence="4">
    <location>
        <begin position="312"/>
        <end position="410"/>
    </location>
</feature>